<protein>
    <submittedName>
        <fullName evidence="1">Uncharacterized protein</fullName>
    </submittedName>
</protein>
<reference evidence="1" key="1">
    <citation type="journal article" date="2017" name="Elife">
        <title>The kinetoplastid-infecting Bodo saltans virus (BsV), a window into the most abundant giant viruses in the sea.</title>
        <authorList>
            <person name="Deeg C.M."/>
            <person name="Chow C.-E.T."/>
            <person name="Suttle C.A."/>
        </authorList>
    </citation>
    <scope>NUCLEOTIDE SEQUENCE</scope>
    <source>
        <strain evidence="1">NG1</strain>
    </source>
</reference>
<organism evidence="1">
    <name type="scientific">Bodo saltans virus</name>
    <dbReference type="NCBI Taxonomy" id="2024608"/>
    <lineage>
        <taxon>Viruses</taxon>
        <taxon>Varidnaviria</taxon>
        <taxon>Bamfordvirae</taxon>
        <taxon>Nucleocytoviricota</taxon>
        <taxon>Megaviricetes</taxon>
        <taxon>Imitervirales</taxon>
        <taxon>Mimiviridae</taxon>
        <taxon>Klosneuvirinae</taxon>
        <taxon>Theiavirus</taxon>
        <taxon>Theiavirus salishense</taxon>
    </lineage>
</organism>
<dbReference type="Proteomes" id="UP000240325">
    <property type="component" value="Segment"/>
</dbReference>
<evidence type="ECO:0000313" key="2">
    <source>
        <dbReference type="Proteomes" id="UP000240325"/>
    </source>
</evidence>
<gene>
    <name evidence="1" type="ORF">BMW23_0945</name>
</gene>
<keyword evidence="2" id="KW-1185">Reference proteome</keyword>
<name>A0A2H4UVQ0_9VIRU</name>
<evidence type="ECO:0000313" key="1">
    <source>
        <dbReference type="EMBL" id="ATZ80990.1"/>
    </source>
</evidence>
<accession>A0A2H4UVQ0</accession>
<proteinExistence type="predicted"/>
<dbReference type="EMBL" id="MF782455">
    <property type="protein sequence ID" value="ATZ80990.1"/>
    <property type="molecule type" value="Genomic_DNA"/>
</dbReference>
<sequence length="52" mass="6498">MDIQQQYEKSYNIKNIQKIYNETNVLPTTKVLLYMLWDSYDRFEIIKFFENK</sequence>